<evidence type="ECO:0000313" key="2">
    <source>
        <dbReference type="EMBL" id="OBA24285.1"/>
    </source>
</evidence>
<protein>
    <submittedName>
        <fullName evidence="2">Uncharacterized protein</fullName>
    </submittedName>
</protein>
<comment type="caution">
    <text evidence="2">The sequence shown here is derived from an EMBL/GenBank/DDBJ whole genome shotgun (WGS) entry which is preliminary data.</text>
</comment>
<evidence type="ECO:0000313" key="3">
    <source>
        <dbReference type="Proteomes" id="UP000092555"/>
    </source>
</evidence>
<organism evidence="2 3">
    <name type="scientific">Metschnikowia bicuspidata var. bicuspidata NRRL YB-4993</name>
    <dbReference type="NCBI Taxonomy" id="869754"/>
    <lineage>
        <taxon>Eukaryota</taxon>
        <taxon>Fungi</taxon>
        <taxon>Dikarya</taxon>
        <taxon>Ascomycota</taxon>
        <taxon>Saccharomycotina</taxon>
        <taxon>Pichiomycetes</taxon>
        <taxon>Metschnikowiaceae</taxon>
        <taxon>Metschnikowia</taxon>
    </lineage>
</organism>
<keyword evidence="3" id="KW-1185">Reference proteome</keyword>
<reference evidence="2 3" key="1">
    <citation type="submission" date="2016-05" db="EMBL/GenBank/DDBJ databases">
        <title>Comparative genomics of biotechnologically important yeasts.</title>
        <authorList>
            <consortium name="DOE Joint Genome Institute"/>
            <person name="Riley R."/>
            <person name="Haridas S."/>
            <person name="Wolfe K.H."/>
            <person name="Lopes M.R."/>
            <person name="Hittinger C.T."/>
            <person name="Goker M."/>
            <person name="Salamov A."/>
            <person name="Wisecaver J."/>
            <person name="Long T.M."/>
            <person name="Aerts A.L."/>
            <person name="Barry K."/>
            <person name="Choi C."/>
            <person name="Clum A."/>
            <person name="Coughlan A.Y."/>
            <person name="Deshpande S."/>
            <person name="Douglass A.P."/>
            <person name="Hanson S.J."/>
            <person name="Klenk H.-P."/>
            <person name="LaButti K."/>
            <person name="Lapidus A."/>
            <person name="Lindquist E."/>
            <person name="Lipzen A."/>
            <person name="Meier-kolthoff J.P."/>
            <person name="Ohm R.A."/>
            <person name="Otillar R.P."/>
            <person name="Pangilinan J."/>
            <person name="Peng Y."/>
            <person name="Rokas A."/>
            <person name="Rosa C.A."/>
            <person name="Scheuner C."/>
            <person name="Sibirny A.A."/>
            <person name="Slot J.C."/>
            <person name="Stielow J.B."/>
            <person name="Sun H."/>
            <person name="Kurtzman C.P."/>
            <person name="Blackwell M."/>
            <person name="Grigoriev I.V."/>
            <person name="Jeffries T.W."/>
        </authorList>
    </citation>
    <scope>NUCLEOTIDE SEQUENCE [LARGE SCALE GENOMIC DNA]</scope>
    <source>
        <strain evidence="2 3">NRRL YB-4993</strain>
    </source>
</reference>
<dbReference type="RefSeq" id="XP_018714766.1">
    <property type="nucleotide sequence ID" value="XM_018855666.1"/>
</dbReference>
<dbReference type="AlphaFoldDB" id="A0A1A0HJU0"/>
<dbReference type="Proteomes" id="UP000092555">
    <property type="component" value="Unassembled WGS sequence"/>
</dbReference>
<proteinExistence type="predicted"/>
<evidence type="ECO:0000256" key="1">
    <source>
        <dbReference type="SAM" id="MobiDB-lite"/>
    </source>
</evidence>
<name>A0A1A0HJU0_9ASCO</name>
<feature type="compositionally biased region" description="Basic and acidic residues" evidence="1">
    <location>
        <begin position="1"/>
        <end position="10"/>
    </location>
</feature>
<dbReference type="OrthoDB" id="4094884at2759"/>
<gene>
    <name evidence="2" type="ORF">METBIDRAFT_30601</name>
</gene>
<feature type="compositionally biased region" description="Polar residues" evidence="1">
    <location>
        <begin position="11"/>
        <end position="22"/>
    </location>
</feature>
<sequence>MDVEHVEYAQKSDSVGFSDSPLTKTISGGLSGPGVNSESLAEHASTTVAIDLDPQTLPVKTKGKLADATDNEWKVHVEPFHSLREIPNKKYREGFVTDESVQLGLVGRNARDIVSQSTNTNSNTVPVGLIRGFFTLPMNTLSSITAIKCNPYRNCTASSVPTHGLEVPRGIHAASQDQKPELASPGLIAHVDSPNPCQGLSCGPHLPPRPAETYRPQRKITPALFHDQFTQFMEDRMAMFQPSSSQNNVEQSLSSNHPYQQVDEVESMHLRNWFTANSHRNSAQQMSPRNEPTAVSVNSPGSAIPINNSTSSFLPRGVQGPCSLDPPNSAMVYTPRAVPLADVKDPPLSPIPSQCMCLWWPF</sequence>
<dbReference type="GeneID" id="30028642"/>
<dbReference type="EMBL" id="LXTC01000001">
    <property type="protein sequence ID" value="OBA24285.1"/>
    <property type="molecule type" value="Genomic_DNA"/>
</dbReference>
<feature type="region of interest" description="Disordered" evidence="1">
    <location>
        <begin position="1"/>
        <end position="22"/>
    </location>
</feature>
<accession>A0A1A0HJU0</accession>